<dbReference type="PANTHER" id="PTHR36366">
    <property type="entry name" value="PROTEIN RDM1"/>
    <property type="match status" value="1"/>
</dbReference>
<dbReference type="EMBL" id="JBJUIK010000011">
    <property type="protein sequence ID" value="KAL3513337.1"/>
    <property type="molecule type" value="Genomic_DNA"/>
</dbReference>
<dbReference type="InterPro" id="IPR036319">
    <property type="entry name" value="RDM1_sf"/>
</dbReference>
<dbReference type="AlphaFoldDB" id="A0ABD2Z4M7"/>
<organism evidence="2 3">
    <name type="scientific">Cinchona calisaya</name>
    <dbReference type="NCBI Taxonomy" id="153742"/>
    <lineage>
        <taxon>Eukaryota</taxon>
        <taxon>Viridiplantae</taxon>
        <taxon>Streptophyta</taxon>
        <taxon>Embryophyta</taxon>
        <taxon>Tracheophyta</taxon>
        <taxon>Spermatophyta</taxon>
        <taxon>Magnoliopsida</taxon>
        <taxon>eudicotyledons</taxon>
        <taxon>Gunneridae</taxon>
        <taxon>Pentapetalae</taxon>
        <taxon>asterids</taxon>
        <taxon>lamiids</taxon>
        <taxon>Gentianales</taxon>
        <taxon>Rubiaceae</taxon>
        <taxon>Cinchonoideae</taxon>
        <taxon>Cinchoneae</taxon>
        <taxon>Cinchona</taxon>
    </lineage>
</organism>
<evidence type="ECO:0000313" key="2">
    <source>
        <dbReference type="EMBL" id="KAL3513337.1"/>
    </source>
</evidence>
<evidence type="ECO:0000313" key="3">
    <source>
        <dbReference type="Proteomes" id="UP001630127"/>
    </source>
</evidence>
<name>A0ABD2Z4M7_9GENT</name>
<keyword evidence="3" id="KW-1185">Reference proteome</keyword>
<dbReference type="Gene3D" id="1.20.120.690">
    <property type="entry name" value="RDM1 protein domain"/>
    <property type="match status" value="1"/>
</dbReference>
<dbReference type="PANTHER" id="PTHR36366:SF1">
    <property type="entry name" value="PROTEIN RDM1"/>
    <property type="match status" value="1"/>
</dbReference>
<dbReference type="Proteomes" id="UP001630127">
    <property type="component" value="Unassembled WGS sequence"/>
</dbReference>
<dbReference type="Pfam" id="PF09187">
    <property type="entry name" value="RdDM_RDM1"/>
    <property type="match status" value="1"/>
</dbReference>
<feature type="region of interest" description="Disordered" evidence="1">
    <location>
        <begin position="1"/>
        <end position="29"/>
    </location>
</feature>
<dbReference type="InterPro" id="IPR015270">
    <property type="entry name" value="RDM1_plant"/>
</dbReference>
<gene>
    <name evidence="2" type="ORF">ACH5RR_026054</name>
</gene>
<dbReference type="SUPFAM" id="SSF109920">
    <property type="entry name" value="Hypothetical protein At3g22680"/>
    <property type="match status" value="1"/>
</dbReference>
<evidence type="ECO:0000256" key="1">
    <source>
        <dbReference type="SAM" id="MobiDB-lite"/>
    </source>
</evidence>
<comment type="caution">
    <text evidence="2">The sequence shown here is derived from an EMBL/GenBank/DDBJ whole genome shotgun (WGS) entry which is preliminary data.</text>
</comment>
<protein>
    <recommendedName>
        <fullName evidence="4">Protein RDM1</fullName>
    </recommendedName>
</protein>
<accession>A0ABD2Z4M7</accession>
<sequence>MENSMPSFEKVHILSDDSSSDDDAGPESKWLRTAVKIPQRAEEAISEDALLRKAQIYQEYMKQIPTPSLRGSNVPFTSWTGLGTSLKQLYGQPLHYLSNVHLRQLDQLRLGADDEDRQLDAIILPPKAETSIWLIEEVHRRSSSHHHLAKLWLNDPLHHVFIDPIVLELQKSSH</sequence>
<reference evidence="2 3" key="1">
    <citation type="submission" date="2024-11" db="EMBL/GenBank/DDBJ databases">
        <title>A near-complete genome assembly of Cinchona calisaya.</title>
        <authorList>
            <person name="Lian D.C."/>
            <person name="Zhao X.W."/>
            <person name="Wei L."/>
        </authorList>
    </citation>
    <scope>NUCLEOTIDE SEQUENCE [LARGE SCALE GENOMIC DNA]</scope>
    <source>
        <tissue evidence="2">Nenye</tissue>
    </source>
</reference>
<proteinExistence type="predicted"/>
<evidence type="ECO:0008006" key="4">
    <source>
        <dbReference type="Google" id="ProtNLM"/>
    </source>
</evidence>